<proteinExistence type="predicted"/>
<sequence>MTFISNNYLRSYEAHHSAITKPFFSKFLLLTLSLLYYQVSYADSFTAKRAGQGFTAITQDFTSSLSNPALLTKYTLEDDVYFSFNLGGMGSDQYNVIDIAEQISNDLSNLANDINNASTTNHLHDSVDTIIHNLAAIDNKVVNVRNGLNFQLIIPNKYLSFGLFTNQFGRIGGVVNYNDNDALLLEEAINQGYLDLTQLKSTANGLGYSLAEAGVMLGYQVTNNNHYEISIGSKLKYQRIDLLYRKLNISNFNEDEFDLNNDEYLTNDSHLNVDLGLYVAWGDERQWHAALVSDNLISRQVEYSKQIQPTDPNINFSLKPTTSVGFSYQNSWLTLATEIDLADREHFISLTPSKYVALGAEFTLFESVQLRMGLRSDLNDVDGDLYTLGFGISPWDVLAIDIAGFAGNNDTYGAALQLGLKI</sequence>
<name>A0ABN1L5I8_9GAMM</name>
<gene>
    <name evidence="1" type="ORF">GCM10009111_10740</name>
</gene>
<dbReference type="Pfam" id="PF13729">
    <property type="entry name" value="TraF_2"/>
    <property type="match status" value="1"/>
</dbReference>
<reference evidence="1 2" key="1">
    <citation type="journal article" date="2019" name="Int. J. Syst. Evol. Microbiol.">
        <title>The Global Catalogue of Microorganisms (GCM) 10K type strain sequencing project: providing services to taxonomists for standard genome sequencing and annotation.</title>
        <authorList>
            <consortium name="The Broad Institute Genomics Platform"/>
            <consortium name="The Broad Institute Genome Sequencing Center for Infectious Disease"/>
            <person name="Wu L."/>
            <person name="Ma J."/>
        </authorList>
    </citation>
    <scope>NUCLEOTIDE SEQUENCE [LARGE SCALE GENOMIC DNA]</scope>
    <source>
        <strain evidence="1 2">JCM 15608</strain>
    </source>
</reference>
<dbReference type="Gene3D" id="2.40.160.60">
    <property type="entry name" value="Outer membrane protein transport protein (OMPP1/FadL/TodX)"/>
    <property type="match status" value="1"/>
</dbReference>
<comment type="caution">
    <text evidence="1">The sequence shown here is derived from an EMBL/GenBank/DDBJ whole genome shotgun (WGS) entry which is preliminary data.</text>
</comment>
<evidence type="ECO:0000313" key="1">
    <source>
        <dbReference type="EMBL" id="GAA0814203.1"/>
    </source>
</evidence>
<accession>A0ABN1L5I8</accession>
<protein>
    <submittedName>
        <fullName evidence="1">Conjugal transfer protein TraF</fullName>
    </submittedName>
</protein>
<organism evidence="1 2">
    <name type="scientific">Colwellia asteriadis</name>
    <dbReference type="NCBI Taxonomy" id="517723"/>
    <lineage>
        <taxon>Bacteria</taxon>
        <taxon>Pseudomonadati</taxon>
        <taxon>Pseudomonadota</taxon>
        <taxon>Gammaproteobacteria</taxon>
        <taxon>Alteromonadales</taxon>
        <taxon>Colwelliaceae</taxon>
        <taxon>Colwellia</taxon>
    </lineage>
</organism>
<dbReference type="Proteomes" id="UP001500021">
    <property type="component" value="Unassembled WGS sequence"/>
</dbReference>
<dbReference type="InterPro" id="IPR032811">
    <property type="entry name" value="Put_conjugal_transfer"/>
</dbReference>
<dbReference type="RefSeq" id="WP_343815896.1">
    <property type="nucleotide sequence ID" value="NZ_BAAAFA010000003.1"/>
</dbReference>
<evidence type="ECO:0000313" key="2">
    <source>
        <dbReference type="Proteomes" id="UP001500021"/>
    </source>
</evidence>
<dbReference type="EMBL" id="BAAAFA010000003">
    <property type="protein sequence ID" value="GAA0814203.1"/>
    <property type="molecule type" value="Genomic_DNA"/>
</dbReference>
<keyword evidence="2" id="KW-1185">Reference proteome</keyword>